<reference evidence="6" key="1">
    <citation type="submission" date="2022-12" db="EMBL/GenBank/DDBJ databases">
        <title>Polyphasic identification of a Novel Hot-Spring Cyanobacterium Ocullathermofonsia sinensis gen nov. sp. nov. and Genomic Insights on its Adaptations to the Thermal Habitat.</title>
        <authorList>
            <person name="Daroch M."/>
            <person name="Tang J."/>
            <person name="Jiang Y."/>
        </authorList>
    </citation>
    <scope>NUCLEOTIDE SEQUENCE</scope>
    <source>
        <strain evidence="6">PKUAC-SCTA174</strain>
    </source>
</reference>
<evidence type="ECO:0000256" key="2">
    <source>
        <dbReference type="ARBA" id="ARBA00023125"/>
    </source>
</evidence>
<dbReference type="InterPro" id="IPR037923">
    <property type="entry name" value="HTH-like"/>
</dbReference>
<dbReference type="InterPro" id="IPR003313">
    <property type="entry name" value="AraC-bd"/>
</dbReference>
<dbReference type="Pfam" id="PF12833">
    <property type="entry name" value="HTH_18"/>
    <property type="match status" value="1"/>
</dbReference>
<evidence type="ECO:0000259" key="5">
    <source>
        <dbReference type="PROSITE" id="PS01124"/>
    </source>
</evidence>
<dbReference type="RefSeq" id="WP_268610932.1">
    <property type="nucleotide sequence ID" value="NZ_CP113797.1"/>
</dbReference>
<dbReference type="Pfam" id="PF02311">
    <property type="entry name" value="AraC_binding"/>
    <property type="match status" value="1"/>
</dbReference>
<keyword evidence="3" id="KW-0010">Activator</keyword>
<dbReference type="KEGG" id="tsin:OXH18_02965"/>
<dbReference type="SMART" id="SM00342">
    <property type="entry name" value="HTH_ARAC"/>
    <property type="match status" value="1"/>
</dbReference>
<dbReference type="SUPFAM" id="SSF51215">
    <property type="entry name" value="Regulatory protein AraC"/>
    <property type="match status" value="1"/>
</dbReference>
<dbReference type="InterPro" id="IPR018062">
    <property type="entry name" value="HTH_AraC-typ_CS"/>
</dbReference>
<sequence>MNKPFAKQEQAKAWQLPALENLEVLHATYRTHTFARHVHEEFCLGIIVGGVEAVRYRGTTHIAPTGSLVVFQPDEGHSNWAATAAGWSFQVIYPAIDLLQRAIGAEETTIAMPFFADPIIADRSLFCQISQFHAQLAHPQTTIQLEQESQLLAILQTLVTCHAVWHKPNQFTIGREHRAVKQIKDYLQVYYAQDPSLEDLSTVCGLSPFHLARVFRKATGLPPHAYLISLRIAHAKIHLCQNRSLAEIAIDLGFTDQSHFTHTFKAWVGIPPGQYRTQIKSG</sequence>
<evidence type="ECO:0000313" key="7">
    <source>
        <dbReference type="Proteomes" id="UP001163152"/>
    </source>
</evidence>
<dbReference type="SUPFAM" id="SSF46689">
    <property type="entry name" value="Homeodomain-like"/>
    <property type="match status" value="2"/>
</dbReference>
<gene>
    <name evidence="6" type="ORF">OXH18_02965</name>
</gene>
<dbReference type="PROSITE" id="PS01124">
    <property type="entry name" value="HTH_ARAC_FAMILY_2"/>
    <property type="match status" value="1"/>
</dbReference>
<dbReference type="GO" id="GO:0043565">
    <property type="term" value="F:sequence-specific DNA binding"/>
    <property type="evidence" value="ECO:0007669"/>
    <property type="project" value="InterPro"/>
</dbReference>
<dbReference type="InterPro" id="IPR050204">
    <property type="entry name" value="AraC_XylS_family_regulators"/>
</dbReference>
<dbReference type="InterPro" id="IPR018060">
    <property type="entry name" value="HTH_AraC"/>
</dbReference>
<dbReference type="Gene3D" id="1.10.10.60">
    <property type="entry name" value="Homeodomain-like"/>
    <property type="match status" value="2"/>
</dbReference>
<dbReference type="GO" id="GO:0003700">
    <property type="term" value="F:DNA-binding transcription factor activity"/>
    <property type="evidence" value="ECO:0007669"/>
    <property type="project" value="InterPro"/>
</dbReference>
<accession>A0A9E9C5C7</accession>
<dbReference type="PRINTS" id="PR00032">
    <property type="entry name" value="HTHARAC"/>
</dbReference>
<dbReference type="EMBL" id="CP113797">
    <property type="protein sequence ID" value="WAL60976.1"/>
    <property type="molecule type" value="Genomic_DNA"/>
</dbReference>
<dbReference type="AlphaFoldDB" id="A0A9E9C5C7"/>
<dbReference type="PANTHER" id="PTHR46796">
    <property type="entry name" value="HTH-TYPE TRANSCRIPTIONAL ACTIVATOR RHAS-RELATED"/>
    <property type="match status" value="1"/>
</dbReference>
<evidence type="ECO:0000313" key="6">
    <source>
        <dbReference type="EMBL" id="WAL60976.1"/>
    </source>
</evidence>
<proteinExistence type="predicted"/>
<keyword evidence="2" id="KW-0238">DNA-binding</keyword>
<dbReference type="PANTHER" id="PTHR46796:SF2">
    <property type="entry name" value="TRANSCRIPTIONAL REGULATORY PROTEIN"/>
    <property type="match status" value="1"/>
</dbReference>
<dbReference type="InterPro" id="IPR020449">
    <property type="entry name" value="Tscrpt_reg_AraC-type_HTH"/>
</dbReference>
<name>A0A9E9C5C7_9CYAN</name>
<evidence type="ECO:0000256" key="4">
    <source>
        <dbReference type="ARBA" id="ARBA00023163"/>
    </source>
</evidence>
<dbReference type="Proteomes" id="UP001163152">
    <property type="component" value="Chromosome"/>
</dbReference>
<protein>
    <submittedName>
        <fullName evidence="6">AraC family transcriptional regulator</fullName>
    </submittedName>
</protein>
<dbReference type="InterPro" id="IPR009057">
    <property type="entry name" value="Homeodomain-like_sf"/>
</dbReference>
<keyword evidence="4" id="KW-0804">Transcription</keyword>
<keyword evidence="7" id="KW-1185">Reference proteome</keyword>
<evidence type="ECO:0000256" key="3">
    <source>
        <dbReference type="ARBA" id="ARBA00023159"/>
    </source>
</evidence>
<evidence type="ECO:0000256" key="1">
    <source>
        <dbReference type="ARBA" id="ARBA00023015"/>
    </source>
</evidence>
<organism evidence="6 7">
    <name type="scientific">Thermocoleostomius sinensis A174</name>
    <dbReference type="NCBI Taxonomy" id="2016057"/>
    <lineage>
        <taxon>Bacteria</taxon>
        <taxon>Bacillati</taxon>
        <taxon>Cyanobacteriota</taxon>
        <taxon>Cyanophyceae</taxon>
        <taxon>Oculatellales</taxon>
        <taxon>Oculatellaceae</taxon>
        <taxon>Thermocoleostomius</taxon>
    </lineage>
</organism>
<keyword evidence="1" id="KW-0805">Transcription regulation</keyword>
<feature type="domain" description="HTH araC/xylS-type" evidence="5">
    <location>
        <begin position="181"/>
        <end position="278"/>
    </location>
</feature>
<dbReference type="PROSITE" id="PS00041">
    <property type="entry name" value="HTH_ARAC_FAMILY_1"/>
    <property type="match status" value="1"/>
</dbReference>